<gene>
    <name evidence="2" type="ORF">SAMN05428964_10941</name>
</gene>
<proteinExistence type="predicted"/>
<evidence type="ECO:0000256" key="1">
    <source>
        <dbReference type="SAM" id="MobiDB-lite"/>
    </source>
</evidence>
<dbReference type="AlphaFoldDB" id="A0A285TYX4"/>
<dbReference type="Proteomes" id="UP000219068">
    <property type="component" value="Unassembled WGS sequence"/>
</dbReference>
<sequence>MRVEMQSLFGATCLDEAAPPATDLERIAMLTACDVLSLSFQVAPALEEKVGRDLDNAPNNEPAPELANAHTPRPTMRM</sequence>
<feature type="region of interest" description="Disordered" evidence="1">
    <location>
        <begin position="52"/>
        <end position="78"/>
    </location>
</feature>
<protein>
    <submittedName>
        <fullName evidence="2">Uncharacterized protein</fullName>
    </submittedName>
</protein>
<evidence type="ECO:0000313" key="2">
    <source>
        <dbReference type="EMBL" id="SOC30430.1"/>
    </source>
</evidence>
<evidence type="ECO:0000313" key="3">
    <source>
        <dbReference type="Proteomes" id="UP000219068"/>
    </source>
</evidence>
<accession>A0A285TYX4</accession>
<reference evidence="2 3" key="1">
    <citation type="submission" date="2017-08" db="EMBL/GenBank/DDBJ databases">
        <authorList>
            <person name="de Groot N.N."/>
        </authorList>
    </citation>
    <scope>NUCLEOTIDE SEQUENCE [LARGE SCALE GENOMIC DNA]</scope>
    <source>
        <strain evidence="2 3">USBA 78</strain>
    </source>
</reference>
<organism evidence="2 3">
    <name type="scientific">Thalassospira xiamenensis</name>
    <dbReference type="NCBI Taxonomy" id="220697"/>
    <lineage>
        <taxon>Bacteria</taxon>
        <taxon>Pseudomonadati</taxon>
        <taxon>Pseudomonadota</taxon>
        <taxon>Alphaproteobacteria</taxon>
        <taxon>Rhodospirillales</taxon>
        <taxon>Thalassospiraceae</taxon>
        <taxon>Thalassospira</taxon>
    </lineage>
</organism>
<dbReference type="EMBL" id="OBMM01000009">
    <property type="protein sequence ID" value="SOC30430.1"/>
    <property type="molecule type" value="Genomic_DNA"/>
</dbReference>
<name>A0A285TYX4_9PROT</name>